<dbReference type="Proteomes" id="UP000391919">
    <property type="component" value="Unassembled WGS sequence"/>
</dbReference>
<keyword evidence="1" id="KW-0812">Transmembrane</keyword>
<keyword evidence="1" id="KW-1133">Transmembrane helix</keyword>
<keyword evidence="3" id="KW-1185">Reference proteome</keyword>
<protein>
    <recommendedName>
        <fullName evidence="4">Arabinogalactan endo-beta-1,4-galactanase</fullName>
    </recommendedName>
</protein>
<dbReference type="RefSeq" id="WP_151705986.1">
    <property type="nucleotide sequence ID" value="NZ_BKZQ01000019.1"/>
</dbReference>
<evidence type="ECO:0000313" key="2">
    <source>
        <dbReference type="EMBL" id="GER70381.1"/>
    </source>
</evidence>
<dbReference type="Pfam" id="PF22612">
    <property type="entry name" value="GH113"/>
    <property type="match status" value="1"/>
</dbReference>
<name>A0A5J4JFC0_9BACI</name>
<evidence type="ECO:0008006" key="4">
    <source>
        <dbReference type="Google" id="ProtNLM"/>
    </source>
</evidence>
<organism evidence="2 3">
    <name type="scientific">Weizmannia acidilactici</name>
    <dbReference type="NCBI Taxonomy" id="2607726"/>
    <lineage>
        <taxon>Bacteria</taxon>
        <taxon>Bacillati</taxon>
        <taxon>Bacillota</taxon>
        <taxon>Bacilli</taxon>
        <taxon>Bacillales</taxon>
        <taxon>Bacillaceae</taxon>
        <taxon>Heyndrickxia</taxon>
    </lineage>
</organism>
<dbReference type="AlphaFoldDB" id="A0A5J4JFC0"/>
<accession>A0A5J4JFC0</accession>
<dbReference type="InterPro" id="IPR055151">
    <property type="entry name" value="GH113"/>
</dbReference>
<proteinExistence type="predicted"/>
<keyword evidence="1" id="KW-0472">Membrane</keyword>
<dbReference type="SUPFAM" id="SSF51445">
    <property type="entry name" value="(Trans)glycosidases"/>
    <property type="match status" value="1"/>
</dbReference>
<dbReference type="Gene3D" id="3.20.20.80">
    <property type="entry name" value="Glycosidases"/>
    <property type="match status" value="1"/>
</dbReference>
<feature type="transmembrane region" description="Helical" evidence="1">
    <location>
        <begin position="12"/>
        <end position="33"/>
    </location>
</feature>
<sequence length="358" mass="41892">MCTLIVHKNKYLHYITFIFLLLLISIITFDSAFKFEVLKRDKDKYKGVAITLNDQINSDYWYDKNLPKIKKLGASLEVVTYVFVNDENDSYPQNDPLLDEKLDLLFNKCKQYNVKVSIIKPHIVTRMLGDSFNRATYVPNNKKAFFEKWKEIMASYSKICLKYNIPILSITCETAFLTNKSYLRYWKRIIKSIKNENSSLKVTIALSKPEFDREISNYEKGYPSINQLLDYVSINFYPIVIRERLNKKILDDNAFLINNNQYGYFEAINKAANYFHKKIIVTEVGATSRSNINSPFINPINLNKDSAIDHRDQNVWLKNILTTLMKNKSVSGVFVWNLNYPFDFLDSPTAKSIKKIYK</sequence>
<reference evidence="2 3" key="1">
    <citation type="submission" date="2019-09" db="EMBL/GenBank/DDBJ databases">
        <title>Draft genome sequence of Bacillus sp. JC-7.</title>
        <authorList>
            <person name="Tanaka N."/>
            <person name="Shiwa Y."/>
            <person name="Fujita N."/>
            <person name="Tanasupawat S."/>
        </authorList>
    </citation>
    <scope>NUCLEOTIDE SEQUENCE [LARGE SCALE GENOMIC DNA]</scope>
    <source>
        <strain evidence="2 3">JC-7</strain>
    </source>
</reference>
<evidence type="ECO:0000313" key="3">
    <source>
        <dbReference type="Proteomes" id="UP000391919"/>
    </source>
</evidence>
<comment type="caution">
    <text evidence="2">The sequence shown here is derived from an EMBL/GenBank/DDBJ whole genome shotgun (WGS) entry which is preliminary data.</text>
</comment>
<gene>
    <name evidence="2" type="ORF">BpJC7_16840</name>
</gene>
<dbReference type="EMBL" id="BKZQ01000019">
    <property type="protein sequence ID" value="GER70381.1"/>
    <property type="molecule type" value="Genomic_DNA"/>
</dbReference>
<evidence type="ECO:0000256" key="1">
    <source>
        <dbReference type="SAM" id="Phobius"/>
    </source>
</evidence>
<dbReference type="InterPro" id="IPR017853">
    <property type="entry name" value="GH"/>
</dbReference>